<feature type="compositionally biased region" description="Pro residues" evidence="3">
    <location>
        <begin position="887"/>
        <end position="896"/>
    </location>
</feature>
<dbReference type="Pfam" id="PF04499">
    <property type="entry name" value="SAPS"/>
    <property type="match status" value="1"/>
</dbReference>
<dbReference type="PANTHER" id="PTHR12634:SF8">
    <property type="entry name" value="FIERY MOUNTAIN, ISOFORM D"/>
    <property type="match status" value="1"/>
</dbReference>
<name>A0ABM1EXH5_PRICU</name>
<evidence type="ECO:0000313" key="4">
    <source>
        <dbReference type="Proteomes" id="UP000695022"/>
    </source>
</evidence>
<gene>
    <name evidence="5" type="primary">LOC106816784</name>
</gene>
<reference evidence="5" key="1">
    <citation type="submission" date="2025-08" db="UniProtKB">
        <authorList>
            <consortium name="RefSeq"/>
        </authorList>
    </citation>
    <scope>IDENTIFICATION</scope>
</reference>
<evidence type="ECO:0000256" key="1">
    <source>
        <dbReference type="ARBA" id="ARBA00006180"/>
    </source>
</evidence>
<dbReference type="InterPro" id="IPR007587">
    <property type="entry name" value="SAPS"/>
</dbReference>
<feature type="region of interest" description="Disordered" evidence="3">
    <location>
        <begin position="610"/>
        <end position="817"/>
    </location>
</feature>
<feature type="compositionally biased region" description="Polar residues" evidence="3">
    <location>
        <begin position="698"/>
        <end position="727"/>
    </location>
</feature>
<evidence type="ECO:0000256" key="3">
    <source>
        <dbReference type="SAM" id="MobiDB-lite"/>
    </source>
</evidence>
<feature type="region of interest" description="Disordered" evidence="3">
    <location>
        <begin position="844"/>
        <end position="896"/>
    </location>
</feature>
<feature type="compositionally biased region" description="Low complexity" evidence="3">
    <location>
        <begin position="641"/>
        <end position="652"/>
    </location>
</feature>
<organism evidence="4 5">
    <name type="scientific">Priapulus caudatus</name>
    <name type="common">Priapulid worm</name>
    <dbReference type="NCBI Taxonomy" id="37621"/>
    <lineage>
        <taxon>Eukaryota</taxon>
        <taxon>Metazoa</taxon>
        <taxon>Ecdysozoa</taxon>
        <taxon>Scalidophora</taxon>
        <taxon>Priapulida</taxon>
        <taxon>Priapulimorpha</taxon>
        <taxon>Priapulimorphida</taxon>
        <taxon>Priapulidae</taxon>
        <taxon>Priapulus</taxon>
    </lineage>
</organism>
<feature type="compositionally biased region" description="Acidic residues" evidence="3">
    <location>
        <begin position="613"/>
        <end position="622"/>
    </location>
</feature>
<feature type="compositionally biased region" description="Polar residues" evidence="3">
    <location>
        <begin position="626"/>
        <end position="640"/>
    </location>
</feature>
<protein>
    <submittedName>
        <fullName evidence="5">Serine/threonine-protein phosphatase 6 regulatory subunit 3-like isoform X1</fullName>
    </submittedName>
</protein>
<keyword evidence="2" id="KW-0131">Cell cycle</keyword>
<accession>A0ABM1EXH5</accession>
<evidence type="ECO:0000256" key="2">
    <source>
        <dbReference type="ARBA" id="ARBA00023306"/>
    </source>
</evidence>
<feature type="compositionally biased region" description="Polar residues" evidence="3">
    <location>
        <begin position="773"/>
        <end position="787"/>
    </location>
</feature>
<feature type="compositionally biased region" description="Low complexity" evidence="3">
    <location>
        <begin position="744"/>
        <end position="757"/>
    </location>
</feature>
<evidence type="ECO:0000313" key="5">
    <source>
        <dbReference type="RefSeq" id="XP_014676896.1"/>
    </source>
</evidence>
<dbReference type="RefSeq" id="XP_014676896.1">
    <property type="nucleotide sequence ID" value="XM_014821410.1"/>
</dbReference>
<dbReference type="GeneID" id="106816784"/>
<dbReference type="Proteomes" id="UP000695022">
    <property type="component" value="Unplaced"/>
</dbReference>
<dbReference type="PANTHER" id="PTHR12634">
    <property type="entry name" value="SIT4 YEAST -ASSOCIATING PROTEIN-RELATED"/>
    <property type="match status" value="1"/>
</dbReference>
<proteinExistence type="inferred from homology"/>
<keyword evidence="4" id="KW-1185">Reference proteome</keyword>
<comment type="similarity">
    <text evidence="1">Belongs to the SAPS family.</text>
</comment>
<sequence>MFWRYNMMSTSHVDSLLDKENVTLQELMDEDDVLQECKAQNNKLIDFLIRPEIMEQMVNLIVTQPSDELHDDLKYKYPNLACELLTCDIAQINERLASEESLLMKLYDFIKVESPVNPLLASFFSKTFSLLVARQAEIMLDFFRVREDFLSHLLRHFDTSAVMDLLLRLVTCVEPTEARLKYVEWLSEQRVIQKLVDLIDPEVDEERQCNASQALSDMVKVIRDAMSQNQEKGEQDLLLNAIESQEVVADLLNHMFSEKRSNATLVYGMNVLLTLLNFKKIGPEGQQEQMTALDGERLAQGISNTLQALIPRLKDFHQLLTDPPPLAPMTTTVGVLDPPLGATRLQVAKLVPMLLLTNTHALNTELANLGTLSTMLDLFFKYLWNNFLHSHVEQCISFILMNNPVEIDGKQEHPLLFSLFKDTRIIQRIVDAHESNEQNQAKPGGRRAGYMGHLTRIANDIVTTLGSSSNKELIKEAMQETPDDYLQRWETFVTGALAEINKKNVPDKIISNQVHTSSEDDNADYKDIPFHQDTALQQFACFQSFNDYRTQQMTSNFPEQFGYSEEEFAEQEEHISAPLDKIPNLNFNISADEPPGNESLFDQIASARLQPFDDPDSDEEWEEKQITFSPDLQNNTASKLSSTIHTSSSSESDSSDCDDETSGPKQIVSKPSNGEERMEIEGVDNVTPNGDEVPMAVDSSSPWQPNANLSWESGNNMSNPFDSSTSSAEEELNDSTGKSWADFSNMDSSDSLSNSSLEHSPRNSSPIEMDTEVISTTHNTKTPSSSAEKYVVGNSLTNESSNDDEEEESKIEPNENSCKSIQLTTSQCSTCESGDCCETCPPCEIKKSKPNGPSSEVENDATVESIPENGKCVVSSPPASPTQLPFVPTPEPNNPL</sequence>